<proteinExistence type="predicted"/>
<dbReference type="GO" id="GO:0016279">
    <property type="term" value="F:protein-lysine N-methyltransferase activity"/>
    <property type="evidence" value="ECO:0007669"/>
    <property type="project" value="TreeGrafter"/>
</dbReference>
<dbReference type="InterPro" id="IPR046341">
    <property type="entry name" value="SET_dom_sf"/>
</dbReference>
<dbReference type="GO" id="GO:0005634">
    <property type="term" value="C:nucleus"/>
    <property type="evidence" value="ECO:0007669"/>
    <property type="project" value="TreeGrafter"/>
</dbReference>
<keyword evidence="2" id="KW-1185">Reference proteome</keyword>
<gene>
    <name evidence="1" type="ORF">NA57DRAFT_32915</name>
</gene>
<dbReference type="AlphaFoldDB" id="A0A9P4M9T5"/>
<dbReference type="Gene3D" id="3.90.1410.10">
    <property type="entry name" value="set domain protein methyltransferase, domain 1"/>
    <property type="match status" value="1"/>
</dbReference>
<evidence type="ECO:0000313" key="1">
    <source>
        <dbReference type="EMBL" id="KAF2102475.1"/>
    </source>
</evidence>
<protein>
    <submittedName>
        <fullName evidence="1">SET domain-containing protein</fullName>
    </submittedName>
</protein>
<name>A0A9P4M9T5_9PEZI</name>
<dbReference type="EMBL" id="ML978122">
    <property type="protein sequence ID" value="KAF2102475.1"/>
    <property type="molecule type" value="Genomic_DNA"/>
</dbReference>
<dbReference type="PANTHER" id="PTHR13271">
    <property type="entry name" value="UNCHARACTERIZED PUTATIVE METHYLTRANSFERASE"/>
    <property type="match status" value="1"/>
</dbReference>
<accession>A0A9P4M9T5</accession>
<evidence type="ECO:0000313" key="2">
    <source>
        <dbReference type="Proteomes" id="UP000799772"/>
    </source>
</evidence>
<comment type="caution">
    <text evidence="1">The sequence shown here is derived from an EMBL/GenBank/DDBJ whole genome shotgun (WGS) entry which is preliminary data.</text>
</comment>
<dbReference type="PANTHER" id="PTHR13271:SF76">
    <property type="entry name" value="SET DOMAIN-CONTAINING PROTEIN 8"/>
    <property type="match status" value="1"/>
</dbReference>
<dbReference type="SUPFAM" id="SSF82199">
    <property type="entry name" value="SET domain"/>
    <property type="match status" value="1"/>
</dbReference>
<dbReference type="Proteomes" id="UP000799772">
    <property type="component" value="Unassembled WGS sequence"/>
</dbReference>
<dbReference type="InterPro" id="IPR050600">
    <property type="entry name" value="SETD3_SETD6_MTase"/>
</dbReference>
<reference evidence="1" key="1">
    <citation type="journal article" date="2020" name="Stud. Mycol.">
        <title>101 Dothideomycetes genomes: a test case for predicting lifestyles and emergence of pathogens.</title>
        <authorList>
            <person name="Haridas S."/>
            <person name="Albert R."/>
            <person name="Binder M."/>
            <person name="Bloem J."/>
            <person name="Labutti K."/>
            <person name="Salamov A."/>
            <person name="Andreopoulos B."/>
            <person name="Baker S."/>
            <person name="Barry K."/>
            <person name="Bills G."/>
            <person name="Bluhm B."/>
            <person name="Cannon C."/>
            <person name="Castanera R."/>
            <person name="Culley D."/>
            <person name="Daum C."/>
            <person name="Ezra D."/>
            <person name="Gonzalez J."/>
            <person name="Henrissat B."/>
            <person name="Kuo A."/>
            <person name="Liang C."/>
            <person name="Lipzen A."/>
            <person name="Lutzoni F."/>
            <person name="Magnuson J."/>
            <person name="Mondo S."/>
            <person name="Nolan M."/>
            <person name="Ohm R."/>
            <person name="Pangilinan J."/>
            <person name="Park H.-J."/>
            <person name="Ramirez L."/>
            <person name="Alfaro M."/>
            <person name="Sun H."/>
            <person name="Tritt A."/>
            <person name="Yoshinaga Y."/>
            <person name="Zwiers L.-H."/>
            <person name="Turgeon B."/>
            <person name="Goodwin S."/>
            <person name="Spatafora J."/>
            <person name="Crous P."/>
            <person name="Grigoriev I."/>
        </authorList>
    </citation>
    <scope>NUCLEOTIDE SEQUENCE</scope>
    <source>
        <strain evidence="1">CBS 133067</strain>
    </source>
</reference>
<dbReference type="OrthoDB" id="441812at2759"/>
<dbReference type="CDD" id="cd10527">
    <property type="entry name" value="SET_LSMT"/>
    <property type="match status" value="1"/>
</dbReference>
<sequence length="490" mass="55549">MIRRGRSEGWLYLPSSSVRLWADFNDIRFHGVKIDEIPHRGCGVVATQHLNGEASPLMMVPRDLVLSLEVVEQYGKSDKSLRAVLDGLGEFGKTTRGAILSFLLLQAALSCPAVTSNVGVRTPFVEYVKFLPLNYLPTAWASCTSLPLLQRLLSGTTLDPALQAKTNSLRKEFESFRKASKRVSACAQSFWGKKDSLITFDDWLQVDNWYRSRALEFPGIGDAMVPCVDMANHASREATGALYECDSDGNAVLLLHDEKTFNEGNEITITYGDKKGACEMLFSYGFLEDDMEDAREMFLPFDMPEDDPLARVKKYIAKSAPGFKIFRAEDGTRVDWHGPFLYLVVVNEEDGLSFRVLQSNDGERELKAYFKEQEIINEQQYVNLLEQDEMWNVFQLRAVCLLQDRVQQQLHSLDESADDVERGLQQENTASEDKEVLLVRALRRLERKLLERADQEFETQKQAFLQSAVVQSYLTSQAAGQEEEPEEVFS</sequence>
<organism evidence="1 2">
    <name type="scientific">Rhizodiscina lignyota</name>
    <dbReference type="NCBI Taxonomy" id="1504668"/>
    <lineage>
        <taxon>Eukaryota</taxon>
        <taxon>Fungi</taxon>
        <taxon>Dikarya</taxon>
        <taxon>Ascomycota</taxon>
        <taxon>Pezizomycotina</taxon>
        <taxon>Dothideomycetes</taxon>
        <taxon>Pleosporomycetidae</taxon>
        <taxon>Aulographales</taxon>
        <taxon>Rhizodiscinaceae</taxon>
        <taxon>Rhizodiscina</taxon>
    </lineage>
</organism>